<protein>
    <recommendedName>
        <fullName evidence="3">Post-transcriptional regulator</fullName>
    </recommendedName>
</protein>
<evidence type="ECO:0000313" key="1">
    <source>
        <dbReference type="EMBL" id="MDQ0197166.1"/>
    </source>
</evidence>
<dbReference type="Pfam" id="PF13797">
    <property type="entry name" value="Post_transc_reg"/>
    <property type="match status" value="1"/>
</dbReference>
<dbReference type="RefSeq" id="WP_307403927.1">
    <property type="nucleotide sequence ID" value="NZ_JAUSTW010000001.1"/>
</dbReference>
<comment type="caution">
    <text evidence="1">The sequence shown here is derived from an EMBL/GenBank/DDBJ whole genome shotgun (WGS) entry which is preliminary data.</text>
</comment>
<accession>A0ABT9XNN9</accession>
<evidence type="ECO:0008006" key="3">
    <source>
        <dbReference type="Google" id="ProtNLM"/>
    </source>
</evidence>
<organism evidence="1 2">
    <name type="scientific">Neobacillus ginsengisoli</name>
    <dbReference type="NCBI Taxonomy" id="904295"/>
    <lineage>
        <taxon>Bacteria</taxon>
        <taxon>Bacillati</taxon>
        <taxon>Bacillota</taxon>
        <taxon>Bacilli</taxon>
        <taxon>Bacillales</taxon>
        <taxon>Bacillaceae</taxon>
        <taxon>Neobacillus</taxon>
    </lineage>
</organism>
<reference evidence="1 2" key="1">
    <citation type="submission" date="2023-07" db="EMBL/GenBank/DDBJ databases">
        <title>Genomic Encyclopedia of Type Strains, Phase IV (KMG-IV): sequencing the most valuable type-strain genomes for metagenomic binning, comparative biology and taxonomic classification.</title>
        <authorList>
            <person name="Goeker M."/>
        </authorList>
    </citation>
    <scope>NUCLEOTIDE SEQUENCE [LARGE SCALE GENOMIC DNA]</scope>
    <source>
        <strain evidence="1 2">DSM 27594</strain>
    </source>
</reference>
<dbReference type="Proteomes" id="UP001224122">
    <property type="component" value="Unassembled WGS sequence"/>
</dbReference>
<sequence>MEKSHKYNHFRTQVQPALASKLSEFRLLGYDSVSEDGLWEFLIMKKWKKVNEEIRLYEIIQDILNVKVSDYMSFTTIQTYKTTEFSMDDENEWKELLK</sequence>
<dbReference type="InterPro" id="IPR025716">
    <property type="entry name" value="Post-transcriptional_regulator"/>
</dbReference>
<dbReference type="EMBL" id="JAUSTW010000001">
    <property type="protein sequence ID" value="MDQ0197166.1"/>
    <property type="molecule type" value="Genomic_DNA"/>
</dbReference>
<name>A0ABT9XNN9_9BACI</name>
<proteinExistence type="predicted"/>
<evidence type="ECO:0000313" key="2">
    <source>
        <dbReference type="Proteomes" id="UP001224122"/>
    </source>
</evidence>
<gene>
    <name evidence="1" type="ORF">J2S10_000271</name>
</gene>
<keyword evidence="2" id="KW-1185">Reference proteome</keyword>